<reference evidence="2" key="1">
    <citation type="submission" date="2017-09" db="EMBL/GenBank/DDBJ databases">
        <title>Metaegenomics of thermophilic ammonia-oxidizing enrichment culture.</title>
        <authorList>
            <person name="Kato S."/>
            <person name="Suzuki K."/>
        </authorList>
    </citation>
    <scope>NUCLEOTIDE SEQUENCE [LARGE SCALE GENOMIC DNA]</scope>
</reference>
<comment type="caution">
    <text evidence="1">The sequence shown here is derived from an EMBL/GenBank/DDBJ whole genome shotgun (WGS) entry which is preliminary data.</text>
</comment>
<sequence>MTARLQVAGDHIAVWFGDELFAAYKFPPDQHLPYWFPVNAAGGIGVTQEFPTLYPHHRSLWLGHGNVNGADFWLGRPDSGRIRHLGLLWQRTVDEGVEFAVQAAWQLPNGQTLLRDERVWRCWQSGTLRLVDATITLHALLPEIVLGKTNHALFCVRVRPELAVVNGGQLCNSEGGINESGTMGQRARWCAAFGTVNDTTVGIALFDHPNNPWHPSQWFTRDYGFLSPSPFNWDAWRLTPEQPLHLRYRVAVFVGEPDLDALMPR</sequence>
<accession>A0A2H5XE99</accession>
<evidence type="ECO:0000313" key="2">
    <source>
        <dbReference type="Proteomes" id="UP000236173"/>
    </source>
</evidence>
<dbReference type="AlphaFoldDB" id="A0A2H5XE99"/>
<dbReference type="Pfam" id="PF14100">
    <property type="entry name" value="DUF6807"/>
    <property type="match status" value="1"/>
</dbReference>
<protein>
    <submittedName>
        <fullName evidence="1">Uncharacterized protein</fullName>
    </submittedName>
</protein>
<dbReference type="InterPro" id="IPR029475">
    <property type="entry name" value="DUF6807"/>
</dbReference>
<proteinExistence type="predicted"/>
<dbReference type="EMBL" id="BEHT01000029">
    <property type="protein sequence ID" value="GBC99506.1"/>
    <property type="molecule type" value="Genomic_DNA"/>
</dbReference>
<dbReference type="Proteomes" id="UP000236173">
    <property type="component" value="Unassembled WGS sequence"/>
</dbReference>
<organism evidence="1 2">
    <name type="scientific">Candidatus Fervidibacter japonicus</name>
    <dbReference type="NCBI Taxonomy" id="2035412"/>
    <lineage>
        <taxon>Bacteria</taxon>
        <taxon>Candidatus Fervidibacterota</taxon>
        <taxon>Candidatus Fervidibacter</taxon>
    </lineage>
</organism>
<name>A0A2H5XE99_9BACT</name>
<evidence type="ECO:0000313" key="1">
    <source>
        <dbReference type="EMBL" id="GBC99506.1"/>
    </source>
</evidence>
<gene>
    <name evidence="1" type="ORF">HRbin17_02031</name>
</gene>